<keyword evidence="6 11" id="KW-0812">Transmembrane</keyword>
<dbReference type="Pfam" id="PF02518">
    <property type="entry name" value="HATPase_c"/>
    <property type="match status" value="1"/>
</dbReference>
<evidence type="ECO:0000313" key="13">
    <source>
        <dbReference type="EMBL" id="RRK35030.1"/>
    </source>
</evidence>
<gene>
    <name evidence="13" type="ORF">EBB54_29620</name>
</gene>
<evidence type="ECO:0000256" key="8">
    <source>
        <dbReference type="ARBA" id="ARBA00022989"/>
    </source>
</evidence>
<keyword evidence="7 13" id="KW-0418">Kinase</keyword>
<evidence type="ECO:0000256" key="10">
    <source>
        <dbReference type="ARBA" id="ARBA00023136"/>
    </source>
</evidence>
<dbReference type="GO" id="GO:0016036">
    <property type="term" value="P:cellular response to phosphate starvation"/>
    <property type="evidence" value="ECO:0007669"/>
    <property type="project" value="TreeGrafter"/>
</dbReference>
<keyword evidence="9" id="KW-0902">Two-component regulatory system</keyword>
<dbReference type="PANTHER" id="PTHR45453:SF2">
    <property type="entry name" value="HISTIDINE KINASE"/>
    <property type="match status" value="1"/>
</dbReference>
<dbReference type="Proteomes" id="UP000274920">
    <property type="component" value="Unassembled WGS sequence"/>
</dbReference>
<feature type="domain" description="Histidine kinase" evidence="12">
    <location>
        <begin position="126"/>
        <end position="330"/>
    </location>
</feature>
<dbReference type="InterPro" id="IPR004358">
    <property type="entry name" value="Sig_transdc_His_kin-like_C"/>
</dbReference>
<dbReference type="AlphaFoldDB" id="A0A426DQK3"/>
<evidence type="ECO:0000313" key="14">
    <source>
        <dbReference type="Proteomes" id="UP000274920"/>
    </source>
</evidence>
<dbReference type="PROSITE" id="PS50109">
    <property type="entry name" value="HIS_KIN"/>
    <property type="match status" value="1"/>
</dbReference>
<evidence type="ECO:0000256" key="6">
    <source>
        <dbReference type="ARBA" id="ARBA00022692"/>
    </source>
</evidence>
<comment type="subcellular location">
    <subcellularLocation>
        <location evidence="2">Cell membrane</location>
        <topology evidence="2">Multi-pass membrane protein</topology>
    </subcellularLocation>
</comment>
<dbReference type="PRINTS" id="PR00344">
    <property type="entry name" value="BCTRLSENSOR"/>
</dbReference>
<dbReference type="InterPro" id="IPR005467">
    <property type="entry name" value="His_kinase_dom"/>
</dbReference>
<dbReference type="RefSeq" id="WP_125130367.1">
    <property type="nucleotide sequence ID" value="NZ_RHJS01000002.1"/>
</dbReference>
<keyword evidence="8 11" id="KW-1133">Transmembrane helix</keyword>
<keyword evidence="14" id="KW-1185">Reference proteome</keyword>
<protein>
    <recommendedName>
        <fullName evidence="3">histidine kinase</fullName>
        <ecNumber evidence="3">2.7.13.3</ecNumber>
    </recommendedName>
</protein>
<keyword evidence="4" id="KW-1003">Cell membrane</keyword>
<evidence type="ECO:0000256" key="1">
    <source>
        <dbReference type="ARBA" id="ARBA00000085"/>
    </source>
</evidence>
<evidence type="ECO:0000259" key="12">
    <source>
        <dbReference type="PROSITE" id="PS50109"/>
    </source>
</evidence>
<evidence type="ECO:0000256" key="7">
    <source>
        <dbReference type="ARBA" id="ARBA00022777"/>
    </source>
</evidence>
<dbReference type="InterPro" id="IPR036890">
    <property type="entry name" value="HATPase_C_sf"/>
</dbReference>
<keyword evidence="5" id="KW-0808">Transferase</keyword>
<comment type="caution">
    <text evidence="13">The sequence shown here is derived from an EMBL/GenBank/DDBJ whole genome shotgun (WGS) entry which is preliminary data.</text>
</comment>
<keyword evidence="10 11" id="KW-0472">Membrane</keyword>
<sequence length="337" mass="39754">MNGKLYWKNKLPFLIFQLLCMLTLSFFLLAVGNSLDSILLILFAWILICATIMIFAYQKRKKEMVKLLRFQEQLREQYLIPELMKIPKRADDQVFYFLLKAAEKSMLEHIEVIQRERADYKEYIEQWIHEIKTPITAMKLLCENNQYPFTRELLVELEKTTRYTEQTLYYARSEHTEKDYSIHEIRLLEIVHNAIADNKYLLTKNNVTINVSKVDYMIFSDEKWVRFILNQLIINAVKYRTEQFKIDIYSKQQNDKICLYVEDNGIGISANDLPRVFEKGFTGENGRIRQNATGIGLYLCKRLCDKLGIGLDLVSNTNGTTVILSFNINHYIHQVQS</sequence>
<feature type="transmembrane region" description="Helical" evidence="11">
    <location>
        <begin position="12"/>
        <end position="32"/>
    </location>
</feature>
<evidence type="ECO:0000256" key="2">
    <source>
        <dbReference type="ARBA" id="ARBA00004651"/>
    </source>
</evidence>
<evidence type="ECO:0000256" key="5">
    <source>
        <dbReference type="ARBA" id="ARBA00022679"/>
    </source>
</evidence>
<accession>A0A426DQK3</accession>
<dbReference type="InterPro" id="IPR003594">
    <property type="entry name" value="HATPase_dom"/>
</dbReference>
<dbReference type="SUPFAM" id="SSF55874">
    <property type="entry name" value="ATPase domain of HSP90 chaperone/DNA topoisomerase II/histidine kinase"/>
    <property type="match status" value="1"/>
</dbReference>
<dbReference type="InterPro" id="IPR050351">
    <property type="entry name" value="BphY/WalK/GraS-like"/>
</dbReference>
<feature type="transmembrane region" description="Helical" evidence="11">
    <location>
        <begin position="38"/>
        <end position="57"/>
    </location>
</feature>
<dbReference type="Gene3D" id="3.30.565.10">
    <property type="entry name" value="Histidine kinase-like ATPase, C-terminal domain"/>
    <property type="match status" value="1"/>
</dbReference>
<dbReference type="GO" id="GO:0000155">
    <property type="term" value="F:phosphorelay sensor kinase activity"/>
    <property type="evidence" value="ECO:0007669"/>
    <property type="project" value="TreeGrafter"/>
</dbReference>
<evidence type="ECO:0000256" key="11">
    <source>
        <dbReference type="SAM" id="Phobius"/>
    </source>
</evidence>
<dbReference type="GO" id="GO:0004721">
    <property type="term" value="F:phosphoprotein phosphatase activity"/>
    <property type="evidence" value="ECO:0007669"/>
    <property type="project" value="TreeGrafter"/>
</dbReference>
<dbReference type="SMART" id="SM00387">
    <property type="entry name" value="HATPase_c"/>
    <property type="match status" value="1"/>
</dbReference>
<evidence type="ECO:0000256" key="4">
    <source>
        <dbReference type="ARBA" id="ARBA00022475"/>
    </source>
</evidence>
<dbReference type="EC" id="2.7.13.3" evidence="3"/>
<evidence type="ECO:0000256" key="9">
    <source>
        <dbReference type="ARBA" id="ARBA00023012"/>
    </source>
</evidence>
<reference evidence="13" key="1">
    <citation type="submission" date="2018-10" db="EMBL/GenBank/DDBJ databases">
        <title>Schaedlerella arabinophila gen. nov. sp. nov., isolated from the mouse intestinal tract and comparative analysis with the genome of the closely related altered Schaedler flora strain ASF502.</title>
        <authorList>
            <person name="Miyake S."/>
            <person name="Soh M."/>
            <person name="Seedorf H."/>
        </authorList>
    </citation>
    <scope>NUCLEOTIDE SEQUENCE [LARGE SCALE GENOMIC DNA]</scope>
    <source>
        <strain evidence="13">DSM 106076</strain>
    </source>
</reference>
<organism evidence="13 14">
    <name type="scientific">Schaedlerella arabinosiphila</name>
    <dbReference type="NCBI Taxonomy" id="2044587"/>
    <lineage>
        <taxon>Bacteria</taxon>
        <taxon>Bacillati</taxon>
        <taxon>Bacillota</taxon>
        <taxon>Clostridia</taxon>
        <taxon>Lachnospirales</taxon>
        <taxon>Lachnospiraceae</taxon>
        <taxon>Schaedlerella</taxon>
    </lineage>
</organism>
<dbReference type="EMBL" id="RHJS01000002">
    <property type="protein sequence ID" value="RRK35030.1"/>
    <property type="molecule type" value="Genomic_DNA"/>
</dbReference>
<comment type="catalytic activity">
    <reaction evidence="1">
        <text>ATP + protein L-histidine = ADP + protein N-phospho-L-histidine.</text>
        <dbReference type="EC" id="2.7.13.3"/>
    </reaction>
</comment>
<proteinExistence type="predicted"/>
<evidence type="ECO:0000256" key="3">
    <source>
        <dbReference type="ARBA" id="ARBA00012438"/>
    </source>
</evidence>
<dbReference type="PANTHER" id="PTHR45453">
    <property type="entry name" value="PHOSPHATE REGULON SENSOR PROTEIN PHOR"/>
    <property type="match status" value="1"/>
</dbReference>
<name>A0A426DQK3_9FIRM</name>
<dbReference type="GO" id="GO:0005886">
    <property type="term" value="C:plasma membrane"/>
    <property type="evidence" value="ECO:0007669"/>
    <property type="project" value="UniProtKB-SubCell"/>
</dbReference>